<evidence type="ECO:0000313" key="3">
    <source>
        <dbReference type="Proteomes" id="UP000053599"/>
    </source>
</evidence>
<evidence type="ECO:0000256" key="1">
    <source>
        <dbReference type="SAM" id="MobiDB-lite"/>
    </source>
</evidence>
<evidence type="ECO:0008006" key="4">
    <source>
        <dbReference type="Google" id="ProtNLM"/>
    </source>
</evidence>
<dbReference type="STRING" id="1016849.A0A0D1Z724"/>
<dbReference type="OrthoDB" id="2687452at2759"/>
<name>A0A0D1Z724_9EURO</name>
<dbReference type="Proteomes" id="UP000053599">
    <property type="component" value="Unassembled WGS sequence"/>
</dbReference>
<organism evidence="2 3">
    <name type="scientific">Exophiala sideris</name>
    <dbReference type="NCBI Taxonomy" id="1016849"/>
    <lineage>
        <taxon>Eukaryota</taxon>
        <taxon>Fungi</taxon>
        <taxon>Dikarya</taxon>
        <taxon>Ascomycota</taxon>
        <taxon>Pezizomycotina</taxon>
        <taxon>Eurotiomycetes</taxon>
        <taxon>Chaetothyriomycetidae</taxon>
        <taxon>Chaetothyriales</taxon>
        <taxon>Herpotrichiellaceae</taxon>
        <taxon>Exophiala</taxon>
    </lineage>
</organism>
<dbReference type="HOGENOM" id="CLU_1094294_0_0_1"/>
<dbReference type="EMBL" id="KN846952">
    <property type="protein sequence ID" value="KIV82658.1"/>
    <property type="molecule type" value="Genomic_DNA"/>
</dbReference>
<reference evidence="2 3" key="1">
    <citation type="submission" date="2015-01" db="EMBL/GenBank/DDBJ databases">
        <title>The Genome Sequence of Exophiala sideris CBS121828.</title>
        <authorList>
            <consortium name="The Broad Institute Genomics Platform"/>
            <person name="Cuomo C."/>
            <person name="de Hoog S."/>
            <person name="Gorbushina A."/>
            <person name="Stielow B."/>
            <person name="Teixiera M."/>
            <person name="Abouelleil A."/>
            <person name="Chapman S.B."/>
            <person name="Priest M."/>
            <person name="Young S.K."/>
            <person name="Wortman J."/>
            <person name="Nusbaum C."/>
            <person name="Birren B."/>
        </authorList>
    </citation>
    <scope>NUCLEOTIDE SEQUENCE [LARGE SCALE GENOMIC DNA]</scope>
    <source>
        <strain evidence="2 3">CBS 121828</strain>
    </source>
</reference>
<gene>
    <name evidence="2" type="ORF">PV11_04752</name>
</gene>
<accession>A0A0D1Z724</accession>
<dbReference type="AlphaFoldDB" id="A0A0D1Z724"/>
<feature type="compositionally biased region" description="Basic and acidic residues" evidence="1">
    <location>
        <begin position="122"/>
        <end position="134"/>
    </location>
</feature>
<protein>
    <recommendedName>
        <fullName evidence="4">C2H2-type domain-containing protein</fullName>
    </recommendedName>
</protein>
<proteinExistence type="predicted"/>
<sequence>MKLPCPHSDCMGGDGRPKKFFSRKADVTRHLRSQHHKTFIDCPRLRCVRKGTHGFTRKDHLTEHLRGFHMEDHPKRHAKKNIRKRKIKFQRPSGDTKIPPKPSSSCSMLPDTAPSAGGQDFGDERWTTQDHKPNLDTPTPKDEDDEEEDFAGLNAVYHGHVADIHRKVSTSPAQRQLLVEEHGQKWEEQHHGTYHGLHWQHQQSTHSPEISTAQAHTMVNALPQMYSPYEDVDHFIHNSSARPPYHSSHTHTTT</sequence>
<evidence type="ECO:0000313" key="2">
    <source>
        <dbReference type="EMBL" id="KIV82658.1"/>
    </source>
</evidence>
<feature type="region of interest" description="Disordered" evidence="1">
    <location>
        <begin position="87"/>
        <end position="147"/>
    </location>
</feature>